<organism evidence="1 2">
    <name type="scientific">Methylophilus glucosoxydans</name>
    <dbReference type="NCBI Taxonomy" id="752553"/>
    <lineage>
        <taxon>Bacteria</taxon>
        <taxon>Pseudomonadati</taxon>
        <taxon>Pseudomonadota</taxon>
        <taxon>Betaproteobacteria</taxon>
        <taxon>Nitrosomonadales</taxon>
        <taxon>Methylophilaceae</taxon>
        <taxon>Methylophilus</taxon>
    </lineage>
</organism>
<protein>
    <submittedName>
        <fullName evidence="1">Uncharacterized protein</fullName>
    </submittedName>
</protein>
<accession>A0ABW3GGK7</accession>
<dbReference type="EMBL" id="JBHTJW010000002">
    <property type="protein sequence ID" value="MFD0929761.1"/>
    <property type="molecule type" value="Genomic_DNA"/>
</dbReference>
<name>A0ABW3GGK7_9PROT</name>
<gene>
    <name evidence="1" type="ORF">ACFQ1T_08220</name>
</gene>
<reference evidence="2" key="1">
    <citation type="journal article" date="2019" name="Int. J. Syst. Evol. Microbiol.">
        <title>The Global Catalogue of Microorganisms (GCM) 10K type strain sequencing project: providing services to taxonomists for standard genome sequencing and annotation.</title>
        <authorList>
            <consortium name="The Broad Institute Genomics Platform"/>
            <consortium name="The Broad Institute Genome Sequencing Center for Infectious Disease"/>
            <person name="Wu L."/>
            <person name="Ma J."/>
        </authorList>
    </citation>
    <scope>NUCLEOTIDE SEQUENCE [LARGE SCALE GENOMIC DNA]</scope>
    <source>
        <strain evidence="2">CCUG 59685</strain>
    </source>
</reference>
<dbReference type="RefSeq" id="WP_379075588.1">
    <property type="nucleotide sequence ID" value="NZ_JBHTJW010000002.1"/>
</dbReference>
<dbReference type="Proteomes" id="UP001597106">
    <property type="component" value="Unassembled WGS sequence"/>
</dbReference>
<sequence>MNFLAIVNQTRQSMTRRGMTYASQALWHLGLRQWAKHAPFYQLRDALMDWNQQRIQRSGKAVALNAQDIAALRQLLEQAQQQSSAALPAALLDQWFFLAVGAIQVHTQTGSARAWQLFEQSVHSQLGSTTWQRSWSFGALVTLCVIWMSLSTAPHKPVTEEASPLETAVSHAGGGTADPVTLSLLNLAYQKMQSGSCQLPQAAMLPEAQRQAFLMFVTEGKVDVDQVEHLRQALGYVSCLYPQELMRPQGRDRLPRE</sequence>
<keyword evidence="2" id="KW-1185">Reference proteome</keyword>
<evidence type="ECO:0000313" key="1">
    <source>
        <dbReference type="EMBL" id="MFD0929761.1"/>
    </source>
</evidence>
<comment type="caution">
    <text evidence="1">The sequence shown here is derived from an EMBL/GenBank/DDBJ whole genome shotgun (WGS) entry which is preliminary data.</text>
</comment>
<proteinExistence type="predicted"/>
<evidence type="ECO:0000313" key="2">
    <source>
        <dbReference type="Proteomes" id="UP001597106"/>
    </source>
</evidence>